<proteinExistence type="predicted"/>
<dbReference type="Proteomes" id="UP001162162">
    <property type="component" value="Unassembled WGS sequence"/>
</dbReference>
<comment type="caution">
    <text evidence="1">The sequence shown here is derived from an EMBL/GenBank/DDBJ whole genome shotgun (WGS) entry which is preliminary data.</text>
</comment>
<name>A0AAV8YH34_9CUCU</name>
<evidence type="ECO:0000313" key="1">
    <source>
        <dbReference type="EMBL" id="KAJ8950533.1"/>
    </source>
</evidence>
<reference evidence="1" key="1">
    <citation type="journal article" date="2023" name="Insect Mol. Biol.">
        <title>Genome sequencing provides insights into the evolution of gene families encoding plant cell wall-degrading enzymes in longhorned beetles.</title>
        <authorList>
            <person name="Shin N.R."/>
            <person name="Okamura Y."/>
            <person name="Kirsch R."/>
            <person name="Pauchet Y."/>
        </authorList>
    </citation>
    <scope>NUCLEOTIDE SEQUENCE</scope>
    <source>
        <strain evidence="1">AMC_N1</strain>
    </source>
</reference>
<accession>A0AAV8YH34</accession>
<protein>
    <submittedName>
        <fullName evidence="1">Uncharacterized protein</fullName>
    </submittedName>
</protein>
<dbReference type="AlphaFoldDB" id="A0AAV8YH34"/>
<organism evidence="1 2">
    <name type="scientific">Aromia moschata</name>
    <dbReference type="NCBI Taxonomy" id="1265417"/>
    <lineage>
        <taxon>Eukaryota</taxon>
        <taxon>Metazoa</taxon>
        <taxon>Ecdysozoa</taxon>
        <taxon>Arthropoda</taxon>
        <taxon>Hexapoda</taxon>
        <taxon>Insecta</taxon>
        <taxon>Pterygota</taxon>
        <taxon>Neoptera</taxon>
        <taxon>Endopterygota</taxon>
        <taxon>Coleoptera</taxon>
        <taxon>Polyphaga</taxon>
        <taxon>Cucujiformia</taxon>
        <taxon>Chrysomeloidea</taxon>
        <taxon>Cerambycidae</taxon>
        <taxon>Cerambycinae</taxon>
        <taxon>Callichromatini</taxon>
        <taxon>Aromia</taxon>
    </lineage>
</organism>
<sequence>MSIIEKLYLPDTFYIPPWNQEVCNLFSAKYSGNPITQSTFSKIGSKFRETGDVKDLPKLRRPKITQLGLSYGCRVWLGVVMDKKDVPDGRGTFLIAFWCDGQLLSYPKVDNNILH</sequence>
<evidence type="ECO:0000313" key="2">
    <source>
        <dbReference type="Proteomes" id="UP001162162"/>
    </source>
</evidence>
<keyword evidence="2" id="KW-1185">Reference proteome</keyword>
<gene>
    <name evidence="1" type="ORF">NQ318_015277</name>
</gene>
<dbReference type="EMBL" id="JAPWTK010000099">
    <property type="protein sequence ID" value="KAJ8950533.1"/>
    <property type="molecule type" value="Genomic_DNA"/>
</dbReference>